<reference evidence="1" key="1">
    <citation type="journal article" date="2022" name="bioRxiv">
        <title>Sequencing and chromosome-scale assembly of the giantPleurodeles waltlgenome.</title>
        <authorList>
            <person name="Brown T."/>
            <person name="Elewa A."/>
            <person name="Iarovenko S."/>
            <person name="Subramanian E."/>
            <person name="Araus A.J."/>
            <person name="Petzold A."/>
            <person name="Susuki M."/>
            <person name="Suzuki K.-i.T."/>
            <person name="Hayashi T."/>
            <person name="Toyoda A."/>
            <person name="Oliveira C."/>
            <person name="Osipova E."/>
            <person name="Leigh N.D."/>
            <person name="Simon A."/>
            <person name="Yun M.H."/>
        </authorList>
    </citation>
    <scope>NUCLEOTIDE SEQUENCE</scope>
    <source>
        <strain evidence="1">20211129_DDA</strain>
        <tissue evidence="1">Liver</tissue>
    </source>
</reference>
<name>A0AAV7QK21_PLEWA</name>
<comment type="caution">
    <text evidence="1">The sequence shown here is derived from an EMBL/GenBank/DDBJ whole genome shotgun (WGS) entry which is preliminary data.</text>
</comment>
<sequence length="102" mass="11063">MGRHKQTDASQGNAMEQYTTPVVFMQHVARLEVSGDAVGMPLNTEEPSCAKLLVAIQSSWVALGGKIETVVVEVNLLRVDLRKVSDKVRVAEGSIAELQTEV</sequence>
<proteinExistence type="predicted"/>
<protein>
    <submittedName>
        <fullName evidence="1">Uncharacterized protein</fullName>
    </submittedName>
</protein>
<dbReference type="Proteomes" id="UP001066276">
    <property type="component" value="Chromosome 6"/>
</dbReference>
<dbReference type="AlphaFoldDB" id="A0AAV7QK21"/>
<dbReference type="EMBL" id="JANPWB010000010">
    <property type="protein sequence ID" value="KAJ1139691.1"/>
    <property type="molecule type" value="Genomic_DNA"/>
</dbReference>
<evidence type="ECO:0000313" key="2">
    <source>
        <dbReference type="Proteomes" id="UP001066276"/>
    </source>
</evidence>
<evidence type="ECO:0000313" key="1">
    <source>
        <dbReference type="EMBL" id="KAJ1139691.1"/>
    </source>
</evidence>
<accession>A0AAV7QK21</accession>
<keyword evidence="2" id="KW-1185">Reference proteome</keyword>
<gene>
    <name evidence="1" type="ORF">NDU88_006058</name>
</gene>
<organism evidence="1 2">
    <name type="scientific">Pleurodeles waltl</name>
    <name type="common">Iberian ribbed newt</name>
    <dbReference type="NCBI Taxonomy" id="8319"/>
    <lineage>
        <taxon>Eukaryota</taxon>
        <taxon>Metazoa</taxon>
        <taxon>Chordata</taxon>
        <taxon>Craniata</taxon>
        <taxon>Vertebrata</taxon>
        <taxon>Euteleostomi</taxon>
        <taxon>Amphibia</taxon>
        <taxon>Batrachia</taxon>
        <taxon>Caudata</taxon>
        <taxon>Salamandroidea</taxon>
        <taxon>Salamandridae</taxon>
        <taxon>Pleurodelinae</taxon>
        <taxon>Pleurodeles</taxon>
    </lineage>
</organism>